<feature type="region of interest" description="Disordered" evidence="1">
    <location>
        <begin position="1"/>
        <end position="22"/>
    </location>
</feature>
<name>A0ABD3EQM7_9STRA</name>
<comment type="caution">
    <text evidence="2">The sequence shown here is derived from an EMBL/GenBank/DDBJ whole genome shotgun (WGS) entry which is preliminary data.</text>
</comment>
<sequence length="258" mass="28664">MEQHVPYLLSEDSSDEERTEPQRRRFDVLSTHGTMEEALRAMLLRDGAAYRYLYNYGPLGNSDIYRCASHIDCAKYVHLVSSSSEDEATITLEARGIHTGPPSDVPRSGISILVKREIDAILSGRAGPRKCLKILAENDTGDMAMLRLLPTSAQLKNRKAHLTKKYEGKMKSTTPAALTVWCNGKLCESASEFYGREPAAVDDRAFDRSLDAAMNDLIVLRVFEHKIGDGDDTSFGIVLFFKSAIDAKSHARVHRSGK</sequence>
<dbReference type="AlphaFoldDB" id="A0ABD3EQM7"/>
<accession>A0ABD3EQM7</accession>
<gene>
    <name evidence="2" type="ORF">V7S43_018304</name>
</gene>
<evidence type="ECO:0000313" key="3">
    <source>
        <dbReference type="Proteomes" id="UP001632037"/>
    </source>
</evidence>
<keyword evidence="3" id="KW-1185">Reference proteome</keyword>
<evidence type="ECO:0000313" key="2">
    <source>
        <dbReference type="EMBL" id="KAL3656745.1"/>
    </source>
</evidence>
<reference evidence="2 3" key="1">
    <citation type="submission" date="2024-09" db="EMBL/GenBank/DDBJ databases">
        <title>Genome sequencing and assembly of Phytophthora oleae, isolate VK10A, causative agent of rot of olive drupes.</title>
        <authorList>
            <person name="Conti Taguali S."/>
            <person name="Riolo M."/>
            <person name="La Spada F."/>
            <person name="Cacciola S.O."/>
            <person name="Dionisio G."/>
        </authorList>
    </citation>
    <scope>NUCLEOTIDE SEQUENCE [LARGE SCALE GENOMIC DNA]</scope>
    <source>
        <strain evidence="2 3">VK10A</strain>
    </source>
</reference>
<evidence type="ECO:0000256" key="1">
    <source>
        <dbReference type="SAM" id="MobiDB-lite"/>
    </source>
</evidence>
<dbReference type="Proteomes" id="UP001632037">
    <property type="component" value="Unassembled WGS sequence"/>
</dbReference>
<proteinExistence type="predicted"/>
<dbReference type="EMBL" id="JBIMZQ010000074">
    <property type="protein sequence ID" value="KAL3656745.1"/>
    <property type="molecule type" value="Genomic_DNA"/>
</dbReference>
<protein>
    <submittedName>
        <fullName evidence="2">Uncharacterized protein</fullName>
    </submittedName>
</protein>
<organism evidence="2 3">
    <name type="scientific">Phytophthora oleae</name>
    <dbReference type="NCBI Taxonomy" id="2107226"/>
    <lineage>
        <taxon>Eukaryota</taxon>
        <taxon>Sar</taxon>
        <taxon>Stramenopiles</taxon>
        <taxon>Oomycota</taxon>
        <taxon>Peronosporomycetes</taxon>
        <taxon>Peronosporales</taxon>
        <taxon>Peronosporaceae</taxon>
        <taxon>Phytophthora</taxon>
    </lineage>
</organism>